<keyword evidence="2" id="KW-0560">Oxidoreductase</keyword>
<accession>A0ABW4QZI2</accession>
<dbReference type="PRINTS" id="PR00081">
    <property type="entry name" value="GDHRDH"/>
</dbReference>
<sequence>MTGASKGLGLALVTELLAKGYRVAATSRDPAALARAVPAADAAHFLPLAVDLTQDTSVAASFKEVHQTFGRLDVVVNNAGYGTGGALEKLSSAEIQASFDANFFAVIRVIQQALPYLRCQRSGHILNISSIAGFAPGVGWSVYAAAKFAVTGLSEALAPFNIHVSAVSPSWFRTNFVKSDSIAFAQQPSDDYPKIRAAHARFNQLDGKQLGNPSKVAAALLVLVTNRNPPKNLFLGSDAWMRATAKIEQLAEQTAQWQAVSASTDFAADAEA</sequence>
<comment type="caution">
    <text evidence="5">The sequence shown here is derived from an EMBL/GenBank/DDBJ whole genome shotgun (WGS) entry which is preliminary data.</text>
</comment>
<dbReference type="SUPFAM" id="SSF51735">
    <property type="entry name" value="NAD(P)-binding Rossmann-fold domains"/>
    <property type="match status" value="1"/>
</dbReference>
<dbReference type="InterPro" id="IPR020904">
    <property type="entry name" value="Sc_DH/Rdtase_CS"/>
</dbReference>
<evidence type="ECO:0000256" key="3">
    <source>
        <dbReference type="RuleBase" id="RU000363"/>
    </source>
</evidence>
<dbReference type="Gene3D" id="3.40.50.720">
    <property type="entry name" value="NAD(P)-binding Rossmann-like Domain"/>
    <property type="match status" value="1"/>
</dbReference>
<reference evidence="6" key="1">
    <citation type="journal article" date="2019" name="Int. J. Syst. Evol. Microbiol.">
        <title>The Global Catalogue of Microorganisms (GCM) 10K type strain sequencing project: providing services to taxonomists for standard genome sequencing and annotation.</title>
        <authorList>
            <consortium name="The Broad Institute Genomics Platform"/>
            <consortium name="The Broad Institute Genome Sequencing Center for Infectious Disease"/>
            <person name="Wu L."/>
            <person name="Ma J."/>
        </authorList>
    </citation>
    <scope>NUCLEOTIDE SEQUENCE [LARGE SCALE GENOMIC DNA]</scope>
    <source>
        <strain evidence="6">CGMCC 1.15795</strain>
    </source>
</reference>
<proteinExistence type="inferred from homology"/>
<organism evidence="5 6">
    <name type="scientific">Hymenobacter bucti</name>
    <dbReference type="NCBI Taxonomy" id="1844114"/>
    <lineage>
        <taxon>Bacteria</taxon>
        <taxon>Pseudomonadati</taxon>
        <taxon>Bacteroidota</taxon>
        <taxon>Cytophagia</taxon>
        <taxon>Cytophagales</taxon>
        <taxon>Hymenobacteraceae</taxon>
        <taxon>Hymenobacter</taxon>
    </lineage>
</organism>
<comment type="similarity">
    <text evidence="1 3">Belongs to the short-chain dehydrogenases/reductases (SDR) family.</text>
</comment>
<protein>
    <submittedName>
        <fullName evidence="5">SDR family NAD(P)-dependent oxidoreductase</fullName>
    </submittedName>
</protein>
<evidence type="ECO:0000256" key="2">
    <source>
        <dbReference type="ARBA" id="ARBA00023002"/>
    </source>
</evidence>
<dbReference type="PANTHER" id="PTHR43976">
    <property type="entry name" value="SHORT CHAIN DEHYDROGENASE"/>
    <property type="match status" value="1"/>
</dbReference>
<dbReference type="InterPro" id="IPR057326">
    <property type="entry name" value="KR_dom"/>
</dbReference>
<evidence type="ECO:0000313" key="5">
    <source>
        <dbReference type="EMBL" id="MFD1874842.1"/>
    </source>
</evidence>
<dbReference type="InterPro" id="IPR051911">
    <property type="entry name" value="SDR_oxidoreductase"/>
</dbReference>
<dbReference type="PROSITE" id="PS00061">
    <property type="entry name" value="ADH_SHORT"/>
    <property type="match status" value="1"/>
</dbReference>
<dbReference type="InterPro" id="IPR036291">
    <property type="entry name" value="NAD(P)-bd_dom_sf"/>
</dbReference>
<dbReference type="PRINTS" id="PR00080">
    <property type="entry name" value="SDRFAMILY"/>
</dbReference>
<evidence type="ECO:0000256" key="1">
    <source>
        <dbReference type="ARBA" id="ARBA00006484"/>
    </source>
</evidence>
<dbReference type="RefSeq" id="WP_382318206.1">
    <property type="nucleotide sequence ID" value="NZ_JBHUFD010000018.1"/>
</dbReference>
<dbReference type="CDD" id="cd05374">
    <property type="entry name" value="17beta-HSD-like_SDR_c"/>
    <property type="match status" value="1"/>
</dbReference>
<gene>
    <name evidence="5" type="ORF">ACFSDX_20580</name>
</gene>
<feature type="domain" description="Ketoreductase" evidence="4">
    <location>
        <begin position="2"/>
        <end position="174"/>
    </location>
</feature>
<dbReference type="Proteomes" id="UP001597197">
    <property type="component" value="Unassembled WGS sequence"/>
</dbReference>
<evidence type="ECO:0000313" key="6">
    <source>
        <dbReference type="Proteomes" id="UP001597197"/>
    </source>
</evidence>
<evidence type="ECO:0000259" key="4">
    <source>
        <dbReference type="SMART" id="SM00822"/>
    </source>
</evidence>
<dbReference type="SMART" id="SM00822">
    <property type="entry name" value="PKS_KR"/>
    <property type="match status" value="1"/>
</dbReference>
<dbReference type="InterPro" id="IPR002347">
    <property type="entry name" value="SDR_fam"/>
</dbReference>
<dbReference type="EMBL" id="JBHUFD010000018">
    <property type="protein sequence ID" value="MFD1874842.1"/>
    <property type="molecule type" value="Genomic_DNA"/>
</dbReference>
<name>A0ABW4QZI2_9BACT</name>
<dbReference type="Pfam" id="PF00106">
    <property type="entry name" value="adh_short"/>
    <property type="match status" value="1"/>
</dbReference>
<keyword evidence="6" id="KW-1185">Reference proteome</keyword>
<dbReference type="PANTHER" id="PTHR43976:SF16">
    <property type="entry name" value="SHORT-CHAIN DEHYDROGENASE_REDUCTASE FAMILY PROTEIN"/>
    <property type="match status" value="1"/>
</dbReference>